<feature type="active site" evidence="4">
    <location>
        <position position="188"/>
    </location>
</feature>
<evidence type="ECO:0000256" key="3">
    <source>
        <dbReference type="ARBA" id="ARBA00023027"/>
    </source>
</evidence>
<evidence type="ECO:0000256" key="1">
    <source>
        <dbReference type="ARBA" id="ARBA00007598"/>
    </source>
</evidence>
<organism evidence="7 8">
    <name type="scientific">Stachybotrys chlorohalonatus (strain IBT 40285)</name>
    <dbReference type="NCBI Taxonomy" id="1283841"/>
    <lineage>
        <taxon>Eukaryota</taxon>
        <taxon>Fungi</taxon>
        <taxon>Dikarya</taxon>
        <taxon>Ascomycota</taxon>
        <taxon>Pezizomycotina</taxon>
        <taxon>Sordariomycetes</taxon>
        <taxon>Hypocreomycetidae</taxon>
        <taxon>Hypocreales</taxon>
        <taxon>Stachybotryaceae</taxon>
        <taxon>Stachybotrys</taxon>
    </lineage>
</organism>
<dbReference type="SUPFAM" id="SSF48179">
    <property type="entry name" value="6-phosphogluconate dehydrogenase C-terminal domain-like"/>
    <property type="match status" value="1"/>
</dbReference>
<accession>A0A084QCJ1</accession>
<dbReference type="InterPro" id="IPR036291">
    <property type="entry name" value="NAD(P)-bd_dom_sf"/>
</dbReference>
<sequence length="332" mass="34601">MASTPSQAAPAPRLGWIGLGSMGLAMALNLQRHLLKTSAPSLVFFNRTASRGKALGELGGVAAASVADLIAEADVAFLSLSDDAALTQTLDALLQDAVRNLAGKIVVDTSTVSASCSAAAQARLAARGMRFVAAPVFGASPVAAEGRLLWVVAGPDDAVEKIEPYIVGVMGRGVIRLGEDVTKASMLKTTGNFLTAGMMELVAEAHVLAEKTSLPAPVLESLLEQQYGPLAHSISRRLTSGAYVPTRGSAPWSDLKLALKDVGLGVDAAERAGARLEVGEVVMRHLRKAEEYGEAQGRRLDSAALYGAVRTEAGLEFENWAVRERDGGAASK</sequence>
<keyword evidence="2" id="KW-0560">Oxidoreductase</keyword>
<dbReference type="OMA" id="AMATNIQ"/>
<evidence type="ECO:0000259" key="6">
    <source>
        <dbReference type="Pfam" id="PF14833"/>
    </source>
</evidence>
<dbReference type="EMBL" id="KL660839">
    <property type="protein sequence ID" value="KFA61676.1"/>
    <property type="molecule type" value="Genomic_DNA"/>
</dbReference>
<dbReference type="InterPro" id="IPR029154">
    <property type="entry name" value="HIBADH-like_NADP-bd"/>
</dbReference>
<dbReference type="AlphaFoldDB" id="A0A084QCJ1"/>
<dbReference type="InterPro" id="IPR008927">
    <property type="entry name" value="6-PGluconate_DH-like_C_sf"/>
</dbReference>
<name>A0A084QCJ1_STAC4</name>
<gene>
    <name evidence="7" type="ORF">S40285_03488</name>
</gene>
<dbReference type="SUPFAM" id="SSF51735">
    <property type="entry name" value="NAD(P)-binding Rossmann-fold domains"/>
    <property type="match status" value="1"/>
</dbReference>
<dbReference type="OrthoDB" id="435038at2759"/>
<dbReference type="Proteomes" id="UP000028524">
    <property type="component" value="Unassembled WGS sequence"/>
</dbReference>
<dbReference type="STRING" id="1283841.A0A084QCJ1"/>
<protein>
    <recommendedName>
        <fullName evidence="9">6-phosphogluconate dehydrogenase NADP-binding domain-containing protein</fullName>
    </recommendedName>
</protein>
<dbReference type="InterPro" id="IPR015815">
    <property type="entry name" value="HIBADH-related"/>
</dbReference>
<dbReference type="PANTHER" id="PTHR43580:SF8">
    <property type="entry name" value="6-PHOSPHOGLUCONATE DEHYDROGENASE NADP-BINDING DOMAIN-CONTAINING PROTEIN-RELATED"/>
    <property type="match status" value="1"/>
</dbReference>
<evidence type="ECO:0000313" key="8">
    <source>
        <dbReference type="Proteomes" id="UP000028524"/>
    </source>
</evidence>
<dbReference type="GO" id="GO:0016491">
    <property type="term" value="F:oxidoreductase activity"/>
    <property type="evidence" value="ECO:0007669"/>
    <property type="project" value="UniProtKB-KW"/>
</dbReference>
<dbReference type="PIRSF" id="PIRSF000103">
    <property type="entry name" value="HIBADH"/>
    <property type="match status" value="1"/>
</dbReference>
<feature type="domain" description="3-hydroxyisobutyrate dehydrogenase-like NAD-binding" evidence="6">
    <location>
        <begin position="184"/>
        <end position="296"/>
    </location>
</feature>
<reference evidence="7 8" key="1">
    <citation type="journal article" date="2014" name="BMC Genomics">
        <title>Comparative genome sequencing reveals chemotype-specific gene clusters in the toxigenic black mold Stachybotrys.</title>
        <authorList>
            <person name="Semeiks J."/>
            <person name="Borek D."/>
            <person name="Otwinowski Z."/>
            <person name="Grishin N.V."/>
        </authorList>
    </citation>
    <scope>NUCLEOTIDE SEQUENCE [LARGE SCALE GENOMIC DNA]</scope>
    <source>
        <strain evidence="7 8">IBT 40285</strain>
    </source>
</reference>
<dbReference type="PANTHER" id="PTHR43580">
    <property type="entry name" value="OXIDOREDUCTASE GLYR1-RELATED"/>
    <property type="match status" value="1"/>
</dbReference>
<feature type="domain" description="6-phosphogluconate dehydrogenase NADP-binding" evidence="5">
    <location>
        <begin position="14"/>
        <end position="174"/>
    </location>
</feature>
<keyword evidence="8" id="KW-1185">Reference proteome</keyword>
<dbReference type="GO" id="GO:0050661">
    <property type="term" value="F:NADP binding"/>
    <property type="evidence" value="ECO:0007669"/>
    <property type="project" value="InterPro"/>
</dbReference>
<evidence type="ECO:0000256" key="2">
    <source>
        <dbReference type="ARBA" id="ARBA00023002"/>
    </source>
</evidence>
<dbReference type="HOGENOM" id="CLU_035117_5_0_1"/>
<evidence type="ECO:0000259" key="5">
    <source>
        <dbReference type="Pfam" id="PF03446"/>
    </source>
</evidence>
<dbReference type="Gene3D" id="1.10.1040.10">
    <property type="entry name" value="N-(1-d-carboxylethyl)-l-norvaline Dehydrogenase, domain 2"/>
    <property type="match status" value="1"/>
</dbReference>
<dbReference type="Gene3D" id="3.40.50.720">
    <property type="entry name" value="NAD(P)-binding Rossmann-like Domain"/>
    <property type="match status" value="1"/>
</dbReference>
<dbReference type="Pfam" id="PF14833">
    <property type="entry name" value="NAD_binding_11"/>
    <property type="match status" value="1"/>
</dbReference>
<evidence type="ECO:0000313" key="7">
    <source>
        <dbReference type="EMBL" id="KFA61676.1"/>
    </source>
</evidence>
<proteinExistence type="inferred from homology"/>
<dbReference type="Pfam" id="PF03446">
    <property type="entry name" value="NAD_binding_2"/>
    <property type="match status" value="1"/>
</dbReference>
<evidence type="ECO:0000256" key="4">
    <source>
        <dbReference type="PIRSR" id="PIRSR000103-1"/>
    </source>
</evidence>
<dbReference type="InterPro" id="IPR051265">
    <property type="entry name" value="HIBADH-related_NP60_sf"/>
</dbReference>
<dbReference type="InParanoid" id="A0A084QCJ1"/>
<keyword evidence="3" id="KW-0520">NAD</keyword>
<comment type="similarity">
    <text evidence="1">Belongs to the HIBADH-related family. NP60 subfamily.</text>
</comment>
<evidence type="ECO:0008006" key="9">
    <source>
        <dbReference type="Google" id="ProtNLM"/>
    </source>
</evidence>
<dbReference type="InterPro" id="IPR006115">
    <property type="entry name" value="6PGDH_NADP-bd"/>
</dbReference>
<dbReference type="GO" id="GO:0051287">
    <property type="term" value="F:NAD binding"/>
    <property type="evidence" value="ECO:0007669"/>
    <property type="project" value="InterPro"/>
</dbReference>
<dbReference type="InterPro" id="IPR013328">
    <property type="entry name" value="6PGD_dom2"/>
</dbReference>